<keyword evidence="2" id="KW-1185">Reference proteome</keyword>
<evidence type="ECO:0000313" key="1">
    <source>
        <dbReference type="EMBL" id="KAK5648292.1"/>
    </source>
</evidence>
<dbReference type="AlphaFoldDB" id="A0AAN7ZMT9"/>
<reference evidence="1 2" key="1">
    <citation type="journal article" date="2024" name="Insects">
        <title>An Improved Chromosome-Level Genome Assembly of the Firefly Pyrocoelia pectoralis.</title>
        <authorList>
            <person name="Fu X."/>
            <person name="Meyer-Rochow V.B."/>
            <person name="Ballantyne L."/>
            <person name="Zhu X."/>
        </authorList>
    </citation>
    <scope>NUCLEOTIDE SEQUENCE [LARGE SCALE GENOMIC DNA]</scope>
    <source>
        <strain evidence="1">XCY_ONT2</strain>
    </source>
</reference>
<evidence type="ECO:0008006" key="3">
    <source>
        <dbReference type="Google" id="ProtNLM"/>
    </source>
</evidence>
<sequence>MVEVSEICCPEKKHVFENVSLSRRTIVRRIANISGNLLDQLRTKIADFTYCSLALDESCDNTDTSQLLIFIRGINKKCEISEELLSVHPMKDTTTASLRIGCPSLTGKNVGLLNRISDKVKELQPEQDILFLHCIIHQEVLCRKVWKLNHIVTVVTKVVNFIRGRALNHRQFVEFLKEIESDFYEVPYYTEVRWLSIGKVLNRFQYLLDEIVSFLAIKEKLHDFPELQNEAWLNDFSFSVDIVNYLNELSINLQGKNQFAFNMHSNVKAFMIKLNLFSENFNKKLLNHFPSLQTRRESLRNTDFLKYSAITQDLHSEFQRRFQYFKAIEKPLSLISQSFNFDVQEAPVEIQLELIDLQTNNLLKENFHSNELRAFYGALNTEHFKHFLNYVQKYLVLFGSTYICERTFSLMVSTKNKYRSQITDENLHSVSRIAASDLDPNFEEIISNEHQTNK</sequence>
<comment type="caution">
    <text evidence="1">The sequence shown here is derived from an EMBL/GenBank/DDBJ whole genome shotgun (WGS) entry which is preliminary data.</text>
</comment>
<organism evidence="1 2">
    <name type="scientific">Pyrocoelia pectoralis</name>
    <dbReference type="NCBI Taxonomy" id="417401"/>
    <lineage>
        <taxon>Eukaryota</taxon>
        <taxon>Metazoa</taxon>
        <taxon>Ecdysozoa</taxon>
        <taxon>Arthropoda</taxon>
        <taxon>Hexapoda</taxon>
        <taxon>Insecta</taxon>
        <taxon>Pterygota</taxon>
        <taxon>Neoptera</taxon>
        <taxon>Endopterygota</taxon>
        <taxon>Coleoptera</taxon>
        <taxon>Polyphaga</taxon>
        <taxon>Elateriformia</taxon>
        <taxon>Elateroidea</taxon>
        <taxon>Lampyridae</taxon>
        <taxon>Lampyrinae</taxon>
        <taxon>Pyrocoelia</taxon>
    </lineage>
</organism>
<accession>A0AAN7ZMT9</accession>
<gene>
    <name evidence="1" type="ORF">RI129_003184</name>
</gene>
<dbReference type="PANTHER" id="PTHR45913">
    <property type="entry name" value="EPM2A-INTERACTING PROTEIN 1"/>
    <property type="match status" value="1"/>
</dbReference>
<dbReference type="Proteomes" id="UP001329430">
    <property type="component" value="Chromosome 2"/>
</dbReference>
<protein>
    <recommendedName>
        <fullName evidence="3">General transcription factor II-I repeat domain-containing protein 2</fullName>
    </recommendedName>
</protein>
<evidence type="ECO:0000313" key="2">
    <source>
        <dbReference type="Proteomes" id="UP001329430"/>
    </source>
</evidence>
<dbReference type="PANTHER" id="PTHR45913:SF9">
    <property type="entry name" value="GENERAL TRANSCRIPTION FACTOR II-I REPEAT DOMAIN-CONTAINING PROTEIN 2-LIKE-RELATED"/>
    <property type="match status" value="1"/>
</dbReference>
<proteinExistence type="predicted"/>
<dbReference type="EMBL" id="JAVRBK010000002">
    <property type="protein sequence ID" value="KAK5648292.1"/>
    <property type="molecule type" value="Genomic_DNA"/>
</dbReference>
<name>A0AAN7ZMT9_9COLE</name>